<evidence type="ECO:0000313" key="3">
    <source>
        <dbReference type="Proteomes" id="UP001594351"/>
    </source>
</evidence>
<proteinExistence type="predicted"/>
<name>A0ABV6YR55_UNCC1</name>
<keyword evidence="3" id="KW-1185">Reference proteome</keyword>
<feature type="transmembrane region" description="Helical" evidence="1">
    <location>
        <begin position="133"/>
        <end position="149"/>
    </location>
</feature>
<feature type="transmembrane region" description="Helical" evidence="1">
    <location>
        <begin position="317"/>
        <end position="340"/>
    </location>
</feature>
<comment type="caution">
    <text evidence="2">The sequence shown here is derived from an EMBL/GenBank/DDBJ whole genome shotgun (WGS) entry which is preliminary data.</text>
</comment>
<evidence type="ECO:0008006" key="4">
    <source>
        <dbReference type="Google" id="ProtNLM"/>
    </source>
</evidence>
<dbReference type="Gene3D" id="2.60.120.260">
    <property type="entry name" value="Galactose-binding domain-like"/>
    <property type="match status" value="1"/>
</dbReference>
<feature type="transmembrane region" description="Helical" evidence="1">
    <location>
        <begin position="203"/>
        <end position="222"/>
    </location>
</feature>
<keyword evidence="1" id="KW-0812">Transmembrane</keyword>
<keyword evidence="1" id="KW-0472">Membrane</keyword>
<evidence type="ECO:0000313" key="2">
    <source>
        <dbReference type="EMBL" id="MFC1848689.1"/>
    </source>
</evidence>
<keyword evidence="1" id="KW-1133">Transmembrane helix</keyword>
<reference evidence="2 3" key="1">
    <citation type="submission" date="2024-09" db="EMBL/GenBank/DDBJ databases">
        <title>Laminarin stimulates single cell rates of sulfate reduction while oxygen inhibits transcriptomic activity in coastal marine sediment.</title>
        <authorList>
            <person name="Lindsay M."/>
            <person name="Orcutt B."/>
            <person name="Emerson D."/>
            <person name="Stepanauskas R."/>
            <person name="D'Angelo T."/>
        </authorList>
    </citation>
    <scope>NUCLEOTIDE SEQUENCE [LARGE SCALE GENOMIC DNA]</scope>
    <source>
        <strain evidence="2">SAG AM-311-K15</strain>
    </source>
</reference>
<evidence type="ECO:0000256" key="1">
    <source>
        <dbReference type="SAM" id="Phobius"/>
    </source>
</evidence>
<accession>A0ABV6YR55</accession>
<dbReference type="Proteomes" id="UP001594351">
    <property type="component" value="Unassembled WGS sequence"/>
</dbReference>
<feature type="transmembrane region" description="Helical" evidence="1">
    <location>
        <begin position="242"/>
        <end position="261"/>
    </location>
</feature>
<organism evidence="2 3">
    <name type="scientific">candidate division CSSED10-310 bacterium</name>
    <dbReference type="NCBI Taxonomy" id="2855610"/>
    <lineage>
        <taxon>Bacteria</taxon>
        <taxon>Bacteria division CSSED10-310</taxon>
    </lineage>
</organism>
<dbReference type="EMBL" id="JBHPBY010000004">
    <property type="protein sequence ID" value="MFC1848689.1"/>
    <property type="molecule type" value="Genomic_DNA"/>
</dbReference>
<feature type="transmembrane region" description="Helical" evidence="1">
    <location>
        <begin position="409"/>
        <end position="428"/>
    </location>
</feature>
<sequence>MLEPVKKCYLYLLHKFEDSSIRLVDILIAGLYFGPFIILFVSYCAIKSSELFAWGDYAIIEMGVLQAEKGTRLVGLSSRFGFYHPGPFYFYLLAPFYKFLTHNGSALITGARFINLCAIVIILVVVYQNKHRFLFLATSFLVSFYVYTYSKTLFRNSWITIWTPLVTILPFWAFIFTASFLALGRLTYLPITTILASFLIQTHLGYTVTSMAILVSVLLLFFYHNHQNRRADREYFGLKRCLVYFLISFIIFLFLWFLPLYQELRDDPGNLTNIIRFFSDASETVHTYSEALAVMNKQALTTLNYFWHIFSAAELNVFIKTIFFIELFVLLVFLAVNAVFKHTFLSCLQSVCTVALLTALFSITHIRGEIYKYLIAWIAVIHYTAWGSIIYTILHLLYQISFLKFKKFFPYLNILLTIIFLIYGYAIVKNTYSEATEKIQIKSNPVIIDIVKTLEKSIAIQEPLPPKIFLEKNSWAEGTGLVCYFLKHNIPVDIQGSFKRQLGSNYHFAAPEKIHLHLKKELKISGLRGYMPICRSGASTLYYKDLALEKNFKNYLHQGPLKIAQSEGMKGNVAVIIDGDFLKAGAYWETPQTAIFKTEDSFVTIELPATRTKKILGLAVVLDGNDDFRIFGSNDNQEFTYITRLKGKNQFGMRPYFLLRHSIGNYRYIKLKPVAGDGWYSIGEIGFLTF</sequence>
<feature type="transmembrane region" description="Helical" evidence="1">
    <location>
        <begin position="21"/>
        <end position="43"/>
    </location>
</feature>
<gene>
    <name evidence="2" type="ORF">ACFL27_00650</name>
</gene>
<protein>
    <recommendedName>
        <fullName evidence="4">F5/8 type C domain-containing protein</fullName>
    </recommendedName>
</protein>
<feature type="transmembrane region" description="Helical" evidence="1">
    <location>
        <begin position="347"/>
        <end position="368"/>
    </location>
</feature>
<feature type="transmembrane region" description="Helical" evidence="1">
    <location>
        <begin position="161"/>
        <end position="183"/>
    </location>
</feature>
<feature type="transmembrane region" description="Helical" evidence="1">
    <location>
        <begin position="374"/>
        <end position="397"/>
    </location>
</feature>
<feature type="transmembrane region" description="Helical" evidence="1">
    <location>
        <begin position="107"/>
        <end position="127"/>
    </location>
</feature>